<protein>
    <submittedName>
        <fullName evidence="2">Uncharacterized protein</fullName>
    </submittedName>
</protein>
<keyword evidence="3" id="KW-1185">Reference proteome</keyword>
<dbReference type="Proteomes" id="UP000037179">
    <property type="component" value="Unassembled WGS sequence"/>
</dbReference>
<reference evidence="3" key="1">
    <citation type="submission" date="2015-07" db="EMBL/GenBank/DDBJ databases">
        <title>Nocardia seriolae U-1 whole genome shotgun sequence.</title>
        <authorList>
            <person name="Imajoh M."/>
            <person name="Fukumoto Y."/>
            <person name="Sukeda M."/>
            <person name="Yamane J."/>
            <person name="Yamasaki K."/>
            <person name="Shimizu M."/>
            <person name="Ohnishi K."/>
            <person name="Oshima S."/>
        </authorList>
    </citation>
    <scope>NUCLEOTIDE SEQUENCE [LARGE SCALE GENOMIC DNA]</scope>
    <source>
        <strain evidence="3">U-1</strain>
    </source>
</reference>
<dbReference type="KEGG" id="nsr:NS506_02325"/>
<reference evidence="2 3" key="2">
    <citation type="journal article" date="2016" name="Genome Announc.">
        <title>Draft Genome Sequence of Erythromycin- and Oxytetracycline-Sensitive Nocardia seriolae Strain U-1 (NBRC 110359).</title>
        <authorList>
            <person name="Imajoh M."/>
            <person name="Sukeda M."/>
            <person name="Shimizu M."/>
            <person name="Yamane J."/>
            <person name="Ohnishi K."/>
            <person name="Oshima S."/>
        </authorList>
    </citation>
    <scope>NUCLEOTIDE SEQUENCE [LARGE SCALE GENOMIC DNA]</scope>
    <source>
        <strain evidence="2 3">U-1</strain>
    </source>
</reference>
<name>A0A0B8NEL0_9NOCA</name>
<accession>A0A0B8NEL0</accession>
<proteinExistence type="predicted"/>
<evidence type="ECO:0000313" key="1">
    <source>
        <dbReference type="EMBL" id="APA96391.1"/>
    </source>
</evidence>
<dbReference type="RefSeq" id="WP_033087500.1">
    <property type="nucleotide sequence ID" value="NZ_AP017900.1"/>
</dbReference>
<gene>
    <name evidence="1" type="ORF">NS506_02325</name>
    <name evidence="2" type="ORF">NSK11_contig00036-0041</name>
</gene>
<sequence>MTDWNALVSSLHTLQYGAAERLGERSLALPPNPPAAPAAISYALDEEIADRSGSGRQFRA</sequence>
<evidence type="ECO:0000313" key="3">
    <source>
        <dbReference type="Proteomes" id="UP000037179"/>
    </source>
</evidence>
<organism evidence="2 3">
    <name type="scientific">Nocardia seriolae</name>
    <dbReference type="NCBI Taxonomy" id="37332"/>
    <lineage>
        <taxon>Bacteria</taxon>
        <taxon>Bacillati</taxon>
        <taxon>Actinomycetota</taxon>
        <taxon>Actinomycetes</taxon>
        <taxon>Mycobacteriales</taxon>
        <taxon>Nocardiaceae</taxon>
        <taxon>Nocardia</taxon>
    </lineage>
</organism>
<dbReference type="EMBL" id="CP017839">
    <property type="protein sequence ID" value="APA96391.1"/>
    <property type="molecule type" value="Genomic_DNA"/>
</dbReference>
<dbReference type="Proteomes" id="UP000180166">
    <property type="component" value="Chromosome"/>
</dbReference>
<evidence type="ECO:0000313" key="2">
    <source>
        <dbReference type="EMBL" id="GAP28452.1"/>
    </source>
</evidence>
<reference evidence="1 4" key="3">
    <citation type="submission" date="2016-10" db="EMBL/GenBank/DDBJ databases">
        <title>Genome sequence of Nocardia seriolae strain EM150506, isolated from Anguila japonica.</title>
        <authorList>
            <person name="Han H.-J."/>
        </authorList>
    </citation>
    <scope>NUCLEOTIDE SEQUENCE [LARGE SCALE GENOMIC DNA]</scope>
    <source>
        <strain evidence="1 4">EM150506</strain>
    </source>
</reference>
<evidence type="ECO:0000313" key="4">
    <source>
        <dbReference type="Proteomes" id="UP000180166"/>
    </source>
</evidence>
<dbReference type="EMBL" id="BBYQ01000036">
    <property type="protein sequence ID" value="GAP28452.1"/>
    <property type="molecule type" value="Genomic_DNA"/>
</dbReference>
<dbReference type="AlphaFoldDB" id="A0A0B8NEL0"/>
<dbReference type="GeneID" id="93373060"/>